<evidence type="ECO:0000259" key="4">
    <source>
        <dbReference type="Pfam" id="PF11797"/>
    </source>
</evidence>
<keyword evidence="2" id="KW-0472">Membrane</keyword>
<gene>
    <name evidence="5" type="ORF">ESZ54_09285</name>
</gene>
<name>A0A4V3TUX3_9ENTE</name>
<keyword evidence="6" id="KW-1185">Reference proteome</keyword>
<dbReference type="OrthoDB" id="2148359at2"/>
<accession>A0A4V3TUX3</accession>
<comment type="caution">
    <text evidence="5">The sequence shown here is derived from an EMBL/GenBank/DDBJ whole genome shotgun (WGS) entry which is preliminary data.</text>
</comment>
<feature type="domain" description="WxL Interacting Protein host binding" evidence="4">
    <location>
        <begin position="176"/>
        <end position="311"/>
    </location>
</feature>
<evidence type="ECO:0000256" key="1">
    <source>
        <dbReference type="SAM" id="MobiDB-lite"/>
    </source>
</evidence>
<keyword evidence="2" id="KW-0812">Transmembrane</keyword>
<dbReference type="InterPro" id="IPR010317">
    <property type="entry name" value="WxLIP_PGBD"/>
</dbReference>
<feature type="compositionally biased region" description="Basic residues" evidence="1">
    <location>
        <begin position="378"/>
        <end position="393"/>
    </location>
</feature>
<dbReference type="Proteomes" id="UP000310506">
    <property type="component" value="Unassembled WGS sequence"/>
</dbReference>
<feature type="domain" description="WxL Interacting Protein peptidoglycan binding" evidence="3">
    <location>
        <begin position="42"/>
        <end position="159"/>
    </location>
</feature>
<evidence type="ECO:0000259" key="3">
    <source>
        <dbReference type="Pfam" id="PF06030"/>
    </source>
</evidence>
<evidence type="ECO:0000256" key="2">
    <source>
        <dbReference type="SAM" id="Phobius"/>
    </source>
</evidence>
<keyword evidence="2" id="KW-1133">Transmembrane helix</keyword>
<proteinExistence type="predicted"/>
<dbReference type="Pfam" id="PF11797">
    <property type="entry name" value="WxLIP_HBD"/>
    <property type="match status" value="1"/>
</dbReference>
<feature type="transmembrane region" description="Helical" evidence="2">
    <location>
        <begin position="324"/>
        <end position="346"/>
    </location>
</feature>
<evidence type="ECO:0000313" key="6">
    <source>
        <dbReference type="Proteomes" id="UP000310506"/>
    </source>
</evidence>
<feature type="region of interest" description="Disordered" evidence="1">
    <location>
        <begin position="350"/>
        <end position="393"/>
    </location>
</feature>
<evidence type="ECO:0000313" key="5">
    <source>
        <dbReference type="EMBL" id="THB60649.1"/>
    </source>
</evidence>
<sequence>MKHISNNRKINSVLFAIFALILFFVSPLHTFAADEKDEALSFTMGIIPAENQINKNATYFDLKVKPGQEQDLKVSVSNTGKKDKKIRVTPTNATTNQNGLINYSETPKEYKDDKTLKYPFKSLVGEAQTVEVPAGKSQELTFKLKAPSEEFKGLILGGFVADLPDDDQKDEKGGGGVKIVNKFQVVKAVMLRTNEDKVSPDLRLNTIKPALVGYRTAVTANLQNIEPTMFGKMKVDAQVTKKGSKEVIKKEVKEDLEMAPNSNFDFPIMWNNQRLEPGKYTLNLVATSGDKKWPFTKDFEIKKEESDKLNKQAVDLEEPAGLPLWVYILIGVIVLLLLIIIILLIVKSKKNKKSSSRKGSSKSSSSRKSGKSSSSSSKGKKRKSSSSKSKKHK</sequence>
<dbReference type="InterPro" id="IPR021759">
    <property type="entry name" value="WxLIP_HBD"/>
</dbReference>
<feature type="compositionally biased region" description="Low complexity" evidence="1">
    <location>
        <begin position="361"/>
        <end position="377"/>
    </location>
</feature>
<feature type="compositionally biased region" description="Basic residues" evidence="1">
    <location>
        <begin position="350"/>
        <end position="360"/>
    </location>
</feature>
<dbReference type="Pfam" id="PF06030">
    <property type="entry name" value="WxLIP_PGBD"/>
    <property type="match status" value="1"/>
</dbReference>
<reference evidence="5 6" key="1">
    <citation type="submission" date="2019-01" db="EMBL/GenBank/DDBJ databases">
        <title>Vagococcus silagei sp. nov. isolated from brewer's grain.</title>
        <authorList>
            <person name="Guu J.-R."/>
        </authorList>
    </citation>
    <scope>NUCLEOTIDE SEQUENCE [LARGE SCALE GENOMIC DNA]</scope>
    <source>
        <strain evidence="5 6">2B-2</strain>
    </source>
</reference>
<dbReference type="AlphaFoldDB" id="A0A4V3TUX3"/>
<dbReference type="EMBL" id="SDGV01000019">
    <property type="protein sequence ID" value="THB60649.1"/>
    <property type="molecule type" value="Genomic_DNA"/>
</dbReference>
<protein>
    <submittedName>
        <fullName evidence="5">DUF916 and DUF3324 domain-containing protein</fullName>
    </submittedName>
</protein>
<organism evidence="5 6">
    <name type="scientific">Vagococcus silagei</name>
    <dbReference type="NCBI Taxonomy" id="2508885"/>
    <lineage>
        <taxon>Bacteria</taxon>
        <taxon>Bacillati</taxon>
        <taxon>Bacillota</taxon>
        <taxon>Bacilli</taxon>
        <taxon>Lactobacillales</taxon>
        <taxon>Enterococcaceae</taxon>
        <taxon>Vagococcus</taxon>
    </lineage>
</organism>
<dbReference type="RefSeq" id="WP_136137406.1">
    <property type="nucleotide sequence ID" value="NZ_SDGV01000019.1"/>
</dbReference>